<name>A0A4Z1PAB3_9PEZI</name>
<reference evidence="2 3" key="1">
    <citation type="submission" date="2019-04" db="EMBL/GenBank/DDBJ databases">
        <title>High contiguity whole genome sequence and gene annotation resource for two Venturia nashicola isolates.</title>
        <authorList>
            <person name="Prokchorchik M."/>
            <person name="Won K."/>
            <person name="Lee Y."/>
            <person name="Choi E.D."/>
            <person name="Segonzac C."/>
            <person name="Sohn K.H."/>
        </authorList>
    </citation>
    <scope>NUCLEOTIDE SEQUENCE [LARGE SCALE GENOMIC DNA]</scope>
    <source>
        <strain evidence="2 3">PRI2</strain>
    </source>
</reference>
<keyword evidence="3" id="KW-1185">Reference proteome</keyword>
<feature type="region of interest" description="Disordered" evidence="1">
    <location>
        <begin position="106"/>
        <end position="135"/>
    </location>
</feature>
<dbReference type="Proteomes" id="UP000298493">
    <property type="component" value="Unassembled WGS sequence"/>
</dbReference>
<sequence length="135" mass="15144">MNNEETDGLQIEHTYQSPTPYQTARRRRRRTDPFPSSSRERDQESESRKTMSGILWPFIKGKNGCIYKVVDLINARDRTLITTYHEIMGQQSFLVAPWEPIETVKEGTSLGGLGNDSPDSGYGEAWGSGSDGDDA</sequence>
<feature type="compositionally biased region" description="Basic and acidic residues" evidence="1">
    <location>
        <begin position="38"/>
        <end position="49"/>
    </location>
</feature>
<organism evidence="2 3">
    <name type="scientific">Venturia nashicola</name>
    <dbReference type="NCBI Taxonomy" id="86259"/>
    <lineage>
        <taxon>Eukaryota</taxon>
        <taxon>Fungi</taxon>
        <taxon>Dikarya</taxon>
        <taxon>Ascomycota</taxon>
        <taxon>Pezizomycotina</taxon>
        <taxon>Dothideomycetes</taxon>
        <taxon>Pleosporomycetidae</taxon>
        <taxon>Venturiales</taxon>
        <taxon>Venturiaceae</taxon>
        <taxon>Venturia</taxon>
    </lineage>
</organism>
<evidence type="ECO:0000313" key="3">
    <source>
        <dbReference type="Proteomes" id="UP000298493"/>
    </source>
</evidence>
<evidence type="ECO:0000256" key="1">
    <source>
        <dbReference type="SAM" id="MobiDB-lite"/>
    </source>
</evidence>
<gene>
    <name evidence="2" type="ORF">E6O75_ATG00811</name>
</gene>
<dbReference type="EMBL" id="SNSC02000002">
    <property type="protein sequence ID" value="TID26318.1"/>
    <property type="molecule type" value="Genomic_DNA"/>
</dbReference>
<accession>A0A4Z1PAB3</accession>
<feature type="compositionally biased region" description="Polar residues" evidence="1">
    <location>
        <begin position="13"/>
        <end position="22"/>
    </location>
</feature>
<feature type="compositionally biased region" description="Gly residues" evidence="1">
    <location>
        <begin position="124"/>
        <end position="135"/>
    </location>
</feature>
<dbReference type="OrthoDB" id="1932795at2759"/>
<protein>
    <submittedName>
        <fullName evidence="2">Uncharacterized protein</fullName>
    </submittedName>
</protein>
<proteinExistence type="predicted"/>
<dbReference type="AlphaFoldDB" id="A0A4Z1PAB3"/>
<feature type="region of interest" description="Disordered" evidence="1">
    <location>
        <begin position="1"/>
        <end position="52"/>
    </location>
</feature>
<evidence type="ECO:0000313" key="2">
    <source>
        <dbReference type="EMBL" id="TID26318.1"/>
    </source>
</evidence>
<comment type="caution">
    <text evidence="2">The sequence shown here is derived from an EMBL/GenBank/DDBJ whole genome shotgun (WGS) entry which is preliminary data.</text>
</comment>